<proteinExistence type="predicted"/>
<organism evidence="2 3">
    <name type="scientific">Sphingomonas aurea</name>
    <dbReference type="NCBI Taxonomy" id="3063994"/>
    <lineage>
        <taxon>Bacteria</taxon>
        <taxon>Pseudomonadati</taxon>
        <taxon>Pseudomonadota</taxon>
        <taxon>Alphaproteobacteria</taxon>
        <taxon>Sphingomonadales</taxon>
        <taxon>Sphingomonadaceae</taxon>
        <taxon>Sphingomonas</taxon>
    </lineage>
</organism>
<keyword evidence="2" id="KW-0378">Hydrolase</keyword>
<gene>
    <name evidence="2" type="ORF">Q5H91_16015</name>
</gene>
<keyword evidence="3" id="KW-1185">Reference proteome</keyword>
<dbReference type="GO" id="GO:0004519">
    <property type="term" value="F:endonuclease activity"/>
    <property type="evidence" value="ECO:0007669"/>
    <property type="project" value="UniProtKB-KW"/>
</dbReference>
<dbReference type="InterPro" id="IPR002711">
    <property type="entry name" value="HNH"/>
</dbReference>
<dbReference type="Proteomes" id="UP001230685">
    <property type="component" value="Unassembled WGS sequence"/>
</dbReference>
<reference evidence="2 3" key="1">
    <citation type="submission" date="2023-07" db="EMBL/GenBank/DDBJ databases">
        <authorList>
            <person name="Kim M.K."/>
        </authorList>
    </citation>
    <scope>NUCLEOTIDE SEQUENCE [LARGE SCALE GENOMIC DNA]</scope>
    <source>
        <strain evidence="2 3">KR1UV-12</strain>
    </source>
</reference>
<sequence length="285" mass="30362">MSPDPDTLAARVSAETGLAFTGSQGRERDGARWIELHPEGHPPAQTFTLRTVIGWRRLDVHFAPGAFAGDLVASMSAANDAGRRGFLAVLGSCQEDGAEVALTLNGTARDLADPTIWSTPWRSMALVIRRGMLALNEGNDAEDARIVALWAGKGAAAILALLPLESEGEDGETEPETPDIVGLPEGAKTRIEVNRYERDRRNRAAALAIHGYVCKACDTDMGGRYGDAAVGLIEVHHVTPVSEVGAGYVIDPRTDLIPLCPNCHSVAHRRSPPFSVGELRGMLAA</sequence>
<name>A0ABT9EP39_9SPHN</name>
<dbReference type="RefSeq" id="WP_305174450.1">
    <property type="nucleotide sequence ID" value="NZ_JAUUDS010000013.1"/>
</dbReference>
<accession>A0ABT9EP39</accession>
<evidence type="ECO:0000313" key="2">
    <source>
        <dbReference type="EMBL" id="MDP1028728.1"/>
    </source>
</evidence>
<comment type="caution">
    <text evidence="2">The sequence shown here is derived from an EMBL/GenBank/DDBJ whole genome shotgun (WGS) entry which is preliminary data.</text>
</comment>
<feature type="domain" description="HNH" evidence="1">
    <location>
        <begin position="232"/>
        <end position="270"/>
    </location>
</feature>
<dbReference type="Gene3D" id="1.10.30.50">
    <property type="match status" value="1"/>
</dbReference>
<dbReference type="InterPro" id="IPR003615">
    <property type="entry name" value="HNH_nuc"/>
</dbReference>
<dbReference type="Pfam" id="PF01844">
    <property type="entry name" value="HNH"/>
    <property type="match status" value="1"/>
</dbReference>
<dbReference type="EMBL" id="JAUUDS010000013">
    <property type="protein sequence ID" value="MDP1028728.1"/>
    <property type="molecule type" value="Genomic_DNA"/>
</dbReference>
<keyword evidence="2" id="KW-0255">Endonuclease</keyword>
<protein>
    <submittedName>
        <fullName evidence="2">HNH endonuclease</fullName>
    </submittedName>
</protein>
<dbReference type="CDD" id="cd00085">
    <property type="entry name" value="HNHc"/>
    <property type="match status" value="1"/>
</dbReference>
<evidence type="ECO:0000259" key="1">
    <source>
        <dbReference type="Pfam" id="PF01844"/>
    </source>
</evidence>
<keyword evidence="2" id="KW-0540">Nuclease</keyword>
<evidence type="ECO:0000313" key="3">
    <source>
        <dbReference type="Proteomes" id="UP001230685"/>
    </source>
</evidence>